<sequence length="635" mass="71818">MKYLLIVISLLITASTFTSAQNSSKANKFFVKAEEAIRLRQLEDGKALLYKSIDADSTYGDSYYLLSYLYILEKDYQKSRDLYEKLMECCADNPKYLLAHLSLAQFEWSKGNYKSALGYANDFLNFKPDRKLYREVKTAHRIIASCDYAIANMGNKLPYAPINLGAEVNVHDQQYFPAITANGQEMYFTARDEKTDENIYRIQKVDGEWASPEEVTELNTKFNEGTCSISADGSFIIFTSCESTRELPGYGSCDLFMARKVGDQWLKPRNLGPNINSRDWESQPSLSADGRVLYFVSDRQGGMGKKDIWVSELGSNGQWMPAKNLGDQINTTEDDISPFIHANGKTLYFSSKGHLGYGGLDIFKSEKEGINRWSKVENIGYPVNDHTDQVALIVGADGTKGYFSKEEIQEDGSRNSHLVSIDIPKDAQPLTVSGYLEGVVYDAITKKPLKAELELKLLETKKTESTLLSDEKSGKYLIVLNQNEEYALYVSRPGYLFQSLTFDTHDMGTEGKTMDIFLDRIEKGKNVTLNNIFFDSNKYDLKLKSQTELDKVLLFMQKNKDINVEIGGHTDNIGNDNYNLDLSQKRAEAVVQYLIDKGIDSNRLTAKGYGEKKPIDNNTTDEGRTNNRRIEFLIL</sequence>
<feature type="signal peptide" evidence="5">
    <location>
        <begin position="1"/>
        <end position="20"/>
    </location>
</feature>
<protein>
    <submittedName>
        <fullName evidence="7">OmpA family protein</fullName>
    </submittedName>
</protein>
<dbReference type="GO" id="GO:0009279">
    <property type="term" value="C:cell outer membrane"/>
    <property type="evidence" value="ECO:0007669"/>
    <property type="project" value="UniProtKB-SubCell"/>
</dbReference>
<dbReference type="Proteomes" id="UP000678679">
    <property type="component" value="Chromosome 1"/>
</dbReference>
<dbReference type="InterPro" id="IPR036737">
    <property type="entry name" value="OmpA-like_sf"/>
</dbReference>
<dbReference type="SUPFAM" id="SSF82171">
    <property type="entry name" value="DPP6 N-terminal domain-like"/>
    <property type="match status" value="1"/>
</dbReference>
<evidence type="ECO:0000256" key="3">
    <source>
        <dbReference type="ARBA" id="ARBA00023237"/>
    </source>
</evidence>
<feature type="chain" id="PRO_5043914717" evidence="5">
    <location>
        <begin position="21"/>
        <end position="635"/>
    </location>
</feature>
<gene>
    <name evidence="7" type="ORF">KMW28_09500</name>
</gene>
<evidence type="ECO:0000313" key="7">
    <source>
        <dbReference type="EMBL" id="QWG03796.1"/>
    </source>
</evidence>
<evidence type="ECO:0000259" key="6">
    <source>
        <dbReference type="PROSITE" id="PS51123"/>
    </source>
</evidence>
<reference evidence="7 8" key="1">
    <citation type="submission" date="2021-05" db="EMBL/GenBank/DDBJ databases">
        <title>Comparative genomic studies on the polysaccharide-degrading batcterial strains of the Flammeovirga genus.</title>
        <authorList>
            <person name="Zewei F."/>
            <person name="Zheng Z."/>
            <person name="Yu L."/>
            <person name="Ruyue G."/>
            <person name="Yanhong M."/>
            <person name="Yuanyuan C."/>
            <person name="Jingyan G."/>
            <person name="Wenjun H."/>
        </authorList>
    </citation>
    <scope>NUCLEOTIDE SEQUENCE [LARGE SCALE GENOMIC DNA]</scope>
    <source>
        <strain evidence="7 8">NBRC:100898</strain>
    </source>
</reference>
<dbReference type="InterPro" id="IPR006665">
    <property type="entry name" value="OmpA-like"/>
</dbReference>
<dbReference type="Gene3D" id="2.120.10.30">
    <property type="entry name" value="TolB, C-terminal domain"/>
    <property type="match status" value="1"/>
</dbReference>
<dbReference type="EMBL" id="CP076132">
    <property type="protein sequence ID" value="QWG03796.1"/>
    <property type="molecule type" value="Genomic_DNA"/>
</dbReference>
<dbReference type="InterPro" id="IPR006664">
    <property type="entry name" value="OMP_bac"/>
</dbReference>
<dbReference type="PANTHER" id="PTHR30329">
    <property type="entry name" value="STATOR ELEMENT OF FLAGELLAR MOTOR COMPLEX"/>
    <property type="match status" value="1"/>
</dbReference>
<evidence type="ECO:0000256" key="1">
    <source>
        <dbReference type="ARBA" id="ARBA00004442"/>
    </source>
</evidence>
<dbReference type="Pfam" id="PF07676">
    <property type="entry name" value="PD40"/>
    <property type="match status" value="3"/>
</dbReference>
<keyword evidence="5" id="KW-0732">Signal</keyword>
<dbReference type="KEGG" id="fya:KMW28_09500"/>
<evidence type="ECO:0000256" key="5">
    <source>
        <dbReference type="SAM" id="SignalP"/>
    </source>
</evidence>
<dbReference type="AlphaFoldDB" id="A0AAX1N8E6"/>
<dbReference type="RefSeq" id="WP_169665357.1">
    <property type="nucleotide sequence ID" value="NZ_CP076132.1"/>
</dbReference>
<evidence type="ECO:0000313" key="8">
    <source>
        <dbReference type="Proteomes" id="UP000678679"/>
    </source>
</evidence>
<dbReference type="InterPro" id="IPR011990">
    <property type="entry name" value="TPR-like_helical_dom_sf"/>
</dbReference>
<keyword evidence="3" id="KW-0998">Cell outer membrane</keyword>
<dbReference type="InterPro" id="IPR011659">
    <property type="entry name" value="WD40"/>
</dbReference>
<keyword evidence="2 4" id="KW-0472">Membrane</keyword>
<keyword evidence="8" id="KW-1185">Reference proteome</keyword>
<proteinExistence type="predicted"/>
<dbReference type="Gene3D" id="1.25.40.10">
    <property type="entry name" value="Tetratricopeptide repeat domain"/>
    <property type="match status" value="1"/>
</dbReference>
<dbReference type="PROSITE" id="PS51123">
    <property type="entry name" value="OMPA_2"/>
    <property type="match status" value="1"/>
</dbReference>
<accession>A0AAX1N8E6</accession>
<dbReference type="InterPro" id="IPR006690">
    <property type="entry name" value="OMPA-like_CS"/>
</dbReference>
<dbReference type="Gene3D" id="3.30.1330.60">
    <property type="entry name" value="OmpA-like domain"/>
    <property type="match status" value="1"/>
</dbReference>
<feature type="domain" description="OmpA-like" evidence="6">
    <location>
        <begin position="521"/>
        <end position="635"/>
    </location>
</feature>
<dbReference type="InterPro" id="IPR011042">
    <property type="entry name" value="6-blade_b-propeller_TolB-like"/>
</dbReference>
<dbReference type="SUPFAM" id="SSF103088">
    <property type="entry name" value="OmpA-like"/>
    <property type="match status" value="1"/>
</dbReference>
<organism evidence="7 8">
    <name type="scientific">Flammeovirga yaeyamensis</name>
    <dbReference type="NCBI Taxonomy" id="367791"/>
    <lineage>
        <taxon>Bacteria</taxon>
        <taxon>Pseudomonadati</taxon>
        <taxon>Bacteroidota</taxon>
        <taxon>Cytophagia</taxon>
        <taxon>Cytophagales</taxon>
        <taxon>Flammeovirgaceae</taxon>
        <taxon>Flammeovirga</taxon>
    </lineage>
</organism>
<dbReference type="PANTHER" id="PTHR30329:SF21">
    <property type="entry name" value="LIPOPROTEIN YIAD-RELATED"/>
    <property type="match status" value="1"/>
</dbReference>
<dbReference type="PROSITE" id="PS01068">
    <property type="entry name" value="OMPA_1"/>
    <property type="match status" value="1"/>
</dbReference>
<dbReference type="CDD" id="cd07185">
    <property type="entry name" value="OmpA_C-like"/>
    <property type="match status" value="1"/>
</dbReference>
<name>A0AAX1N8E6_9BACT</name>
<comment type="subcellular location">
    <subcellularLocation>
        <location evidence="1">Cell outer membrane</location>
    </subcellularLocation>
</comment>
<evidence type="ECO:0000256" key="4">
    <source>
        <dbReference type="PROSITE-ProRule" id="PRU00473"/>
    </source>
</evidence>
<dbReference type="SUPFAM" id="SSF48452">
    <property type="entry name" value="TPR-like"/>
    <property type="match status" value="1"/>
</dbReference>
<dbReference type="InterPro" id="IPR050330">
    <property type="entry name" value="Bact_OuterMem_StrucFunc"/>
</dbReference>
<dbReference type="PRINTS" id="PR01021">
    <property type="entry name" value="OMPADOMAIN"/>
</dbReference>
<dbReference type="Pfam" id="PF00691">
    <property type="entry name" value="OmpA"/>
    <property type="match status" value="1"/>
</dbReference>
<evidence type="ECO:0000256" key="2">
    <source>
        <dbReference type="ARBA" id="ARBA00023136"/>
    </source>
</evidence>